<dbReference type="GeneID" id="19467167"/>
<evidence type="ECO:0000256" key="8">
    <source>
        <dbReference type="SAM" id="MobiDB-lite"/>
    </source>
</evidence>
<dbReference type="eggNOG" id="ENOG502QU3W">
    <property type="taxonomic scope" value="Eukaryota"/>
</dbReference>
<dbReference type="PROSITE" id="PS50048">
    <property type="entry name" value="ZN2_CY6_FUNGAL_2"/>
    <property type="match status" value="1"/>
</dbReference>
<dbReference type="InterPro" id="IPR051615">
    <property type="entry name" value="Transcr_Regulatory_Elem"/>
</dbReference>
<accession>S3CWS3</accession>
<feature type="transmembrane region" description="Helical" evidence="9">
    <location>
        <begin position="636"/>
        <end position="658"/>
    </location>
</feature>
<keyword evidence="9" id="KW-0812">Transmembrane</keyword>
<keyword evidence="3" id="KW-0862">Zinc</keyword>
<keyword evidence="9" id="KW-1133">Transmembrane helix</keyword>
<keyword evidence="5 11" id="KW-0238">DNA-binding</keyword>
<evidence type="ECO:0000256" key="1">
    <source>
        <dbReference type="ARBA" id="ARBA00004123"/>
    </source>
</evidence>
<reference evidence="11 12" key="1">
    <citation type="journal article" date="2013" name="BMC Genomics">
        <title>Genomics-driven discovery of the pneumocandin biosynthetic gene cluster in the fungus Glarea lozoyensis.</title>
        <authorList>
            <person name="Chen L."/>
            <person name="Yue Q."/>
            <person name="Zhang X."/>
            <person name="Xiang M."/>
            <person name="Wang C."/>
            <person name="Li S."/>
            <person name="Che Y."/>
            <person name="Ortiz-Lopez F.J."/>
            <person name="Bills G.F."/>
            <person name="Liu X."/>
            <person name="An Z."/>
        </authorList>
    </citation>
    <scope>NUCLEOTIDE SEQUENCE [LARGE SCALE GENOMIC DNA]</scope>
    <source>
        <strain evidence="12">ATCC 20868 / MF5171</strain>
    </source>
</reference>
<dbReference type="GO" id="GO:0003677">
    <property type="term" value="F:DNA binding"/>
    <property type="evidence" value="ECO:0007669"/>
    <property type="project" value="UniProtKB-KW"/>
</dbReference>
<dbReference type="SMART" id="SM00066">
    <property type="entry name" value="GAL4"/>
    <property type="match status" value="1"/>
</dbReference>
<keyword evidence="12" id="KW-1185">Reference proteome</keyword>
<feature type="compositionally biased region" description="Gly residues" evidence="8">
    <location>
        <begin position="831"/>
        <end position="849"/>
    </location>
</feature>
<dbReference type="CDD" id="cd12148">
    <property type="entry name" value="fungal_TF_MHR"/>
    <property type="match status" value="1"/>
</dbReference>
<protein>
    <submittedName>
        <fullName evidence="11">Zn2/Cys6 DNA-binding protein</fullName>
    </submittedName>
</protein>
<dbReference type="InterPro" id="IPR007219">
    <property type="entry name" value="XnlR_reg_dom"/>
</dbReference>
<comment type="subcellular location">
    <subcellularLocation>
        <location evidence="1">Nucleus</location>
    </subcellularLocation>
</comment>
<evidence type="ECO:0000256" key="2">
    <source>
        <dbReference type="ARBA" id="ARBA00022723"/>
    </source>
</evidence>
<evidence type="ECO:0000256" key="3">
    <source>
        <dbReference type="ARBA" id="ARBA00022833"/>
    </source>
</evidence>
<feature type="compositionally biased region" description="Polar residues" evidence="8">
    <location>
        <begin position="199"/>
        <end position="211"/>
    </location>
</feature>
<feature type="region of interest" description="Disordered" evidence="8">
    <location>
        <begin position="831"/>
        <end position="858"/>
    </location>
</feature>
<keyword evidence="6" id="KW-0804">Transcription</keyword>
<feature type="region of interest" description="Disordered" evidence="8">
    <location>
        <begin position="40"/>
        <end position="75"/>
    </location>
</feature>
<feature type="compositionally biased region" description="Low complexity" evidence="8">
    <location>
        <begin position="164"/>
        <end position="176"/>
    </location>
</feature>
<dbReference type="PANTHER" id="PTHR31313">
    <property type="entry name" value="TY1 ENHANCER ACTIVATOR"/>
    <property type="match status" value="1"/>
</dbReference>
<dbReference type="OMA" id="VARIYWQ"/>
<dbReference type="PANTHER" id="PTHR31313:SF81">
    <property type="entry name" value="TY1 ENHANCER ACTIVATOR"/>
    <property type="match status" value="1"/>
</dbReference>
<dbReference type="GO" id="GO:0008270">
    <property type="term" value="F:zinc ion binding"/>
    <property type="evidence" value="ECO:0007669"/>
    <property type="project" value="InterPro"/>
</dbReference>
<name>S3CWS3_GLAL2</name>
<dbReference type="Proteomes" id="UP000016922">
    <property type="component" value="Unassembled WGS sequence"/>
</dbReference>
<dbReference type="CDD" id="cd00067">
    <property type="entry name" value="GAL4"/>
    <property type="match status" value="1"/>
</dbReference>
<dbReference type="SMART" id="SM00906">
    <property type="entry name" value="Fungal_trans"/>
    <property type="match status" value="1"/>
</dbReference>
<dbReference type="HOGENOM" id="CLU_004291_2_0_1"/>
<dbReference type="AlphaFoldDB" id="S3CWS3"/>
<proteinExistence type="predicted"/>
<dbReference type="KEGG" id="glz:GLAREA_08117"/>
<evidence type="ECO:0000256" key="9">
    <source>
        <dbReference type="SAM" id="Phobius"/>
    </source>
</evidence>
<evidence type="ECO:0000256" key="5">
    <source>
        <dbReference type="ARBA" id="ARBA00023125"/>
    </source>
</evidence>
<evidence type="ECO:0000259" key="10">
    <source>
        <dbReference type="PROSITE" id="PS50048"/>
    </source>
</evidence>
<evidence type="ECO:0000256" key="7">
    <source>
        <dbReference type="ARBA" id="ARBA00023242"/>
    </source>
</evidence>
<feature type="compositionally biased region" description="Low complexity" evidence="8">
    <location>
        <begin position="54"/>
        <end position="68"/>
    </location>
</feature>
<keyword evidence="7" id="KW-0539">Nucleus</keyword>
<dbReference type="EMBL" id="KE145373">
    <property type="protein sequence ID" value="EPE24266.1"/>
    <property type="molecule type" value="Genomic_DNA"/>
</dbReference>
<sequence>MSMRINSLFEHEALMKRHAEQNESPNNTSASVMTTTIFETPEEGQHSHASPPKATASNSQSNTTSNSSKPATQRHRASIACASCRDRRIRCVVPAGEQECTQCKRSKTECIIKNDDERRRPISKAYMSSLTDRVALLEGMLQETGKEIPPASYPPKTRGEATASQNNNQENSQNLSGPPPAQNTTPRSIADESTDGDNGYQNESNLSNSMMETHPPPRIQPSKKEGLVHMLLSTRGHLSFDQLSGRLRFFGPASNFHIYADNNNEVDTRETPEQVRRTERIIRSLTIETHDYLMDLFWEYYNSVLHIVHREAFNEDMQNANNKYYSGFLHISILAMGYRFADLEREDMKKITLGNRECTLHREAKYMLDMELERPGGIPSVQAFLLLGDLECGVGRDNTGWMYAGMANRLCFDLGLHLDCQNDGLPEKEIQIRHMTLFACVIYDKYWALFLGRPTGIKSQDLEMYRLSKQFACLSACKPAGVQKSLETQIYEELLDLMELAGKIAEIRDSGAQSAQDVDKANSAYLYVMNLDRQLQTWYRRLPENLAWNPENIQTAPFSFFLLHQQYHCSLILLHRPWAKYEDPTPANSDDGHDDDTYMNIDDNHSFMSRSICTRQAIRVARIFWHHRQRFNTRRIFVTGIQHAGTAATALVAALAFIKNPADRRTNMQYLECLASALGDMSYTYQPAASMSSILQGVMLELQTPSSKTPPPDFRYLRNDNILIPARRESTTDASDLRTFKKRQLSKSSTRPTTLSSTVFATTPASLPSQTMSFPADNGEGYVMITPRSERAVWPTLNNELNPLDYPMTFTGMGMGNTPLNWLGEVGSPFGGGEEGGQAEGGTGGGGGKNTELDFFSF</sequence>
<dbReference type="STRING" id="1116229.S3CWS3"/>
<keyword evidence="9" id="KW-0472">Membrane</keyword>
<gene>
    <name evidence="11" type="ORF">GLAREA_08117</name>
</gene>
<keyword evidence="4" id="KW-0805">Transcription regulation</keyword>
<keyword evidence="2" id="KW-0479">Metal-binding</keyword>
<organism evidence="11 12">
    <name type="scientific">Glarea lozoyensis (strain ATCC 20868 / MF5171)</name>
    <dbReference type="NCBI Taxonomy" id="1116229"/>
    <lineage>
        <taxon>Eukaryota</taxon>
        <taxon>Fungi</taxon>
        <taxon>Dikarya</taxon>
        <taxon>Ascomycota</taxon>
        <taxon>Pezizomycotina</taxon>
        <taxon>Leotiomycetes</taxon>
        <taxon>Helotiales</taxon>
        <taxon>Helotiaceae</taxon>
        <taxon>Glarea</taxon>
    </lineage>
</organism>
<dbReference type="InterPro" id="IPR001138">
    <property type="entry name" value="Zn2Cys6_DnaBD"/>
</dbReference>
<evidence type="ECO:0000256" key="4">
    <source>
        <dbReference type="ARBA" id="ARBA00023015"/>
    </source>
</evidence>
<dbReference type="GO" id="GO:0005634">
    <property type="term" value="C:nucleus"/>
    <property type="evidence" value="ECO:0007669"/>
    <property type="project" value="UniProtKB-SubCell"/>
</dbReference>
<dbReference type="OrthoDB" id="2154091at2759"/>
<evidence type="ECO:0000313" key="11">
    <source>
        <dbReference type="EMBL" id="EPE24266.1"/>
    </source>
</evidence>
<dbReference type="Gene3D" id="4.10.240.10">
    <property type="entry name" value="Zn(2)-C6 fungal-type DNA-binding domain"/>
    <property type="match status" value="1"/>
</dbReference>
<dbReference type="Pfam" id="PF04082">
    <property type="entry name" value="Fungal_trans"/>
    <property type="match status" value="1"/>
</dbReference>
<dbReference type="PROSITE" id="PS00463">
    <property type="entry name" value="ZN2_CY6_FUNGAL_1"/>
    <property type="match status" value="1"/>
</dbReference>
<feature type="region of interest" description="Disordered" evidence="8">
    <location>
        <begin position="143"/>
        <end position="222"/>
    </location>
</feature>
<dbReference type="SUPFAM" id="SSF57701">
    <property type="entry name" value="Zn2/Cys6 DNA-binding domain"/>
    <property type="match status" value="1"/>
</dbReference>
<evidence type="ECO:0000313" key="12">
    <source>
        <dbReference type="Proteomes" id="UP000016922"/>
    </source>
</evidence>
<dbReference type="GO" id="GO:0006351">
    <property type="term" value="P:DNA-templated transcription"/>
    <property type="evidence" value="ECO:0007669"/>
    <property type="project" value="InterPro"/>
</dbReference>
<evidence type="ECO:0000256" key="6">
    <source>
        <dbReference type="ARBA" id="ARBA00023163"/>
    </source>
</evidence>
<dbReference type="InterPro" id="IPR036864">
    <property type="entry name" value="Zn2-C6_fun-type_DNA-bd_sf"/>
</dbReference>
<feature type="domain" description="Zn(2)-C6 fungal-type" evidence="10">
    <location>
        <begin position="80"/>
        <end position="112"/>
    </location>
</feature>
<dbReference type="GO" id="GO:0000981">
    <property type="term" value="F:DNA-binding transcription factor activity, RNA polymerase II-specific"/>
    <property type="evidence" value="ECO:0007669"/>
    <property type="project" value="InterPro"/>
</dbReference>
<dbReference type="RefSeq" id="XP_008088354.1">
    <property type="nucleotide sequence ID" value="XM_008090163.1"/>
</dbReference>